<keyword evidence="2 3" id="KW-0378">Hydrolase</keyword>
<name>A0ABR9HGI4_9ACTN</name>
<gene>
    <name evidence="5" type="ORF">H4W79_002286</name>
</gene>
<dbReference type="SUPFAM" id="SSF53474">
    <property type="entry name" value="alpha/beta-Hydrolases"/>
    <property type="match status" value="1"/>
</dbReference>
<dbReference type="Pfam" id="PF00135">
    <property type="entry name" value="COesterase"/>
    <property type="match status" value="1"/>
</dbReference>
<accession>A0ABR9HGI4</accession>
<organism evidence="5 6">
    <name type="scientific">Nocardiopsis terrae</name>
    <dbReference type="NCBI Taxonomy" id="372655"/>
    <lineage>
        <taxon>Bacteria</taxon>
        <taxon>Bacillati</taxon>
        <taxon>Actinomycetota</taxon>
        <taxon>Actinomycetes</taxon>
        <taxon>Streptosporangiales</taxon>
        <taxon>Nocardiopsidaceae</taxon>
        <taxon>Nocardiopsis</taxon>
    </lineage>
</organism>
<dbReference type="InterPro" id="IPR002018">
    <property type="entry name" value="CarbesteraseB"/>
</dbReference>
<evidence type="ECO:0000256" key="2">
    <source>
        <dbReference type="ARBA" id="ARBA00022801"/>
    </source>
</evidence>
<dbReference type="EC" id="3.1.1.-" evidence="3"/>
<dbReference type="RefSeq" id="WP_191270325.1">
    <property type="nucleotide sequence ID" value="NZ_BMXJ01000003.1"/>
</dbReference>
<dbReference type="PANTHER" id="PTHR43918:SF4">
    <property type="entry name" value="CARBOXYLIC ESTER HYDROLASE"/>
    <property type="match status" value="1"/>
</dbReference>
<dbReference type="InterPro" id="IPR029058">
    <property type="entry name" value="AB_hydrolase_fold"/>
</dbReference>
<sequence>MTEPNAVSRDGLHRVDAPAGPVIGKVRDGVVRALGIPYARAERFAPPRPEPEFAEPFHATRPAPAAPQLSSQVVSGAIEGISVGRHDEHCQRLSVTFPADRDPDERLPVMVWIHGGSYVTGAGDLEIFDPTRLVTEQRVIVVALTYRLGVLGYLRIGDTAPANLGLLDQIEALRWVRANIAAFGGDPDLVTLFGQSAGGDAVAHLMISRGAEGLFRRAVVQSAPLGLLSGRARMSEAMSEAVGTPAPGTPAAALVALETEAVRVARRFGLRSAMPFGTQYGHAPLPPETLRDRAWRAAAPGIDVLIGATSEETGLFADFLPPVRRLSGLPLVGAALRRLLVRATTDLIYTVPARRFARRHRRAGGRAIRYTLTWRPRGSPFGAAHIVDVPLLLGTRRSWENARLVGRTGWAELDRRGRAVRRLWADFARTGTVSAEAAAAASGSLTVHRSSTDRAAFPGRIRA</sequence>
<keyword evidence="6" id="KW-1185">Reference proteome</keyword>
<comment type="caution">
    <text evidence="5">The sequence shown here is derived from an EMBL/GenBank/DDBJ whole genome shotgun (WGS) entry which is preliminary data.</text>
</comment>
<evidence type="ECO:0000259" key="4">
    <source>
        <dbReference type="Pfam" id="PF00135"/>
    </source>
</evidence>
<dbReference type="Gene3D" id="3.40.50.1820">
    <property type="entry name" value="alpha/beta hydrolase"/>
    <property type="match status" value="1"/>
</dbReference>
<dbReference type="PANTHER" id="PTHR43918">
    <property type="entry name" value="ACETYLCHOLINESTERASE"/>
    <property type="match status" value="1"/>
</dbReference>
<evidence type="ECO:0000256" key="3">
    <source>
        <dbReference type="RuleBase" id="RU361235"/>
    </source>
</evidence>
<dbReference type="InterPro" id="IPR050654">
    <property type="entry name" value="AChE-related_enzymes"/>
</dbReference>
<dbReference type="InterPro" id="IPR019826">
    <property type="entry name" value="Carboxylesterase_B_AS"/>
</dbReference>
<comment type="similarity">
    <text evidence="1 3">Belongs to the type-B carboxylesterase/lipase family.</text>
</comment>
<evidence type="ECO:0000313" key="6">
    <source>
        <dbReference type="Proteomes" id="UP000598217"/>
    </source>
</evidence>
<evidence type="ECO:0000313" key="5">
    <source>
        <dbReference type="EMBL" id="MBE1458072.1"/>
    </source>
</evidence>
<feature type="domain" description="Carboxylesterase type B" evidence="4">
    <location>
        <begin position="15"/>
        <end position="321"/>
    </location>
</feature>
<dbReference type="GO" id="GO:0016787">
    <property type="term" value="F:hydrolase activity"/>
    <property type="evidence" value="ECO:0007669"/>
    <property type="project" value="UniProtKB-KW"/>
</dbReference>
<proteinExistence type="inferred from homology"/>
<dbReference type="EMBL" id="JADBDY010000001">
    <property type="protein sequence ID" value="MBE1458072.1"/>
    <property type="molecule type" value="Genomic_DNA"/>
</dbReference>
<dbReference type="PROSITE" id="PS00122">
    <property type="entry name" value="CARBOXYLESTERASE_B_1"/>
    <property type="match status" value="1"/>
</dbReference>
<protein>
    <recommendedName>
        <fullName evidence="3">Carboxylic ester hydrolase</fullName>
        <ecNumber evidence="3">3.1.1.-</ecNumber>
    </recommendedName>
</protein>
<dbReference type="Proteomes" id="UP000598217">
    <property type="component" value="Unassembled WGS sequence"/>
</dbReference>
<reference evidence="5 6" key="1">
    <citation type="submission" date="2020-10" db="EMBL/GenBank/DDBJ databases">
        <title>Sequencing the genomes of 1000 actinobacteria strains.</title>
        <authorList>
            <person name="Klenk H.-P."/>
        </authorList>
    </citation>
    <scope>NUCLEOTIDE SEQUENCE [LARGE SCALE GENOMIC DNA]</scope>
    <source>
        <strain evidence="5 6">DSM 45157</strain>
    </source>
</reference>
<evidence type="ECO:0000256" key="1">
    <source>
        <dbReference type="ARBA" id="ARBA00005964"/>
    </source>
</evidence>